<organism evidence="2 3">
    <name type="scientific">Lactobacillus equicursoris</name>
    <dbReference type="NCBI Taxonomy" id="420645"/>
    <lineage>
        <taxon>Bacteria</taxon>
        <taxon>Bacillati</taxon>
        <taxon>Bacillota</taxon>
        <taxon>Bacilli</taxon>
        <taxon>Lactobacillales</taxon>
        <taxon>Lactobacillaceae</taxon>
        <taxon>Lactobacillus</taxon>
    </lineage>
</organism>
<dbReference type="Proteomes" id="UP000452141">
    <property type="component" value="Unassembled WGS sequence"/>
</dbReference>
<dbReference type="Gene3D" id="1.10.287.1890">
    <property type="match status" value="1"/>
</dbReference>
<dbReference type="RefSeq" id="WP_008462409.1">
    <property type="nucleotide sequence ID" value="NZ_JAQYBB010000146.1"/>
</dbReference>
<dbReference type="AlphaFoldDB" id="A0A844FQ64"/>
<dbReference type="GO" id="GO:0160105">
    <property type="term" value="F:tRNA (adenine(22)-N1)-methyltransferase activity"/>
    <property type="evidence" value="ECO:0007669"/>
    <property type="project" value="InterPro"/>
</dbReference>
<dbReference type="Pfam" id="PF04816">
    <property type="entry name" value="TrmK"/>
    <property type="match status" value="1"/>
</dbReference>
<dbReference type="EMBL" id="VUMW01000026">
    <property type="protein sequence ID" value="MST80363.1"/>
    <property type="molecule type" value="Genomic_DNA"/>
</dbReference>
<comment type="caution">
    <text evidence="2">The sequence shown here is derived from an EMBL/GenBank/DDBJ whole genome shotgun (WGS) entry which is preliminary data.</text>
</comment>
<name>A0A844FQ64_9LACO</name>
<dbReference type="PIRSF" id="PIRSF018637">
    <property type="entry name" value="TrmK"/>
    <property type="match status" value="1"/>
</dbReference>
<proteinExistence type="predicted"/>
<sequence length="227" mass="25357">MNLRLNRLAEMVDPNSRVADIGTDHAYLPIRLVEQGKVSYAIASDVAKGPLANAEADIQAAGLADQIETRLGSGLETVKKEDQIDTVVIAGMGGKLMVTLLSEAASRGAYYPTLVLEANIGENNVRQWLMDNRYEIVEEDIVAEAGHIYELIKAKLTDQVHPLTVKEVEFGPLLLKQKTPVFYQKWEGQEKYYQKLLANLNKAKQKDEVRIKQVEDLLAMIQEELAH</sequence>
<evidence type="ECO:0000313" key="3">
    <source>
        <dbReference type="Proteomes" id="UP000452141"/>
    </source>
</evidence>
<feature type="coiled-coil region" evidence="1">
    <location>
        <begin position="197"/>
        <end position="224"/>
    </location>
</feature>
<gene>
    <name evidence="2" type="ORF">FYJ61_07865</name>
</gene>
<dbReference type="InterPro" id="IPR029063">
    <property type="entry name" value="SAM-dependent_MTases_sf"/>
</dbReference>
<evidence type="ECO:0000313" key="2">
    <source>
        <dbReference type="EMBL" id="MST80363.1"/>
    </source>
</evidence>
<dbReference type="SUPFAM" id="SSF53335">
    <property type="entry name" value="S-adenosyl-L-methionine-dependent methyltransferases"/>
    <property type="match status" value="1"/>
</dbReference>
<dbReference type="PANTHER" id="PTHR38451:SF1">
    <property type="entry name" value="TRNA (ADENINE(22)-N(1))-METHYLTRANSFERASE"/>
    <property type="match status" value="1"/>
</dbReference>
<protein>
    <submittedName>
        <fullName evidence="2">SAM-dependent methyltransferase</fullName>
    </submittedName>
</protein>
<dbReference type="Gene3D" id="3.40.50.150">
    <property type="entry name" value="Vaccinia Virus protein VP39"/>
    <property type="match status" value="1"/>
</dbReference>
<dbReference type="PANTHER" id="PTHR38451">
    <property type="entry name" value="TRNA (ADENINE(22)-N(1))-METHYLTRANSFERASE"/>
    <property type="match status" value="1"/>
</dbReference>
<keyword evidence="2" id="KW-0489">Methyltransferase</keyword>
<accession>A0A844FQ64</accession>
<dbReference type="GO" id="GO:0032259">
    <property type="term" value="P:methylation"/>
    <property type="evidence" value="ECO:0007669"/>
    <property type="project" value="UniProtKB-KW"/>
</dbReference>
<keyword evidence="2" id="KW-0808">Transferase</keyword>
<dbReference type="InterPro" id="IPR006901">
    <property type="entry name" value="TrmK"/>
</dbReference>
<evidence type="ECO:0000256" key="1">
    <source>
        <dbReference type="SAM" id="Coils"/>
    </source>
</evidence>
<reference evidence="2 3" key="1">
    <citation type="submission" date="2019-08" db="EMBL/GenBank/DDBJ databases">
        <title>In-depth cultivation of the pig gut microbiome towards novel bacterial diversity and tailored functional studies.</title>
        <authorList>
            <person name="Wylensek D."/>
            <person name="Hitch T.C.A."/>
            <person name="Clavel T."/>
        </authorList>
    </citation>
    <scope>NUCLEOTIDE SEQUENCE [LARGE SCALE GENOMIC DNA]</scope>
    <source>
        <strain evidence="2 3">WCA-470BD-2E</strain>
    </source>
</reference>
<keyword evidence="1" id="KW-0175">Coiled coil</keyword>